<accession>A0ABR4BVG0</accession>
<evidence type="ECO:0008006" key="4">
    <source>
        <dbReference type="Google" id="ProtNLM"/>
    </source>
</evidence>
<evidence type="ECO:0000313" key="2">
    <source>
        <dbReference type="EMBL" id="KAL2061096.1"/>
    </source>
</evidence>
<evidence type="ECO:0000256" key="1">
    <source>
        <dbReference type="SAM" id="MobiDB-lite"/>
    </source>
</evidence>
<proteinExistence type="predicted"/>
<feature type="compositionally biased region" description="Basic and acidic residues" evidence="1">
    <location>
        <begin position="117"/>
        <end position="130"/>
    </location>
</feature>
<dbReference type="EMBL" id="JAZHXI010000020">
    <property type="protein sequence ID" value="KAL2061096.1"/>
    <property type="molecule type" value="Genomic_DNA"/>
</dbReference>
<feature type="region of interest" description="Disordered" evidence="1">
    <location>
        <begin position="70"/>
        <end position="130"/>
    </location>
</feature>
<name>A0ABR4BVG0_9HELO</name>
<organism evidence="2 3">
    <name type="scientific">Oculimacula yallundae</name>
    <dbReference type="NCBI Taxonomy" id="86028"/>
    <lineage>
        <taxon>Eukaryota</taxon>
        <taxon>Fungi</taxon>
        <taxon>Dikarya</taxon>
        <taxon>Ascomycota</taxon>
        <taxon>Pezizomycotina</taxon>
        <taxon>Leotiomycetes</taxon>
        <taxon>Helotiales</taxon>
        <taxon>Ploettnerulaceae</taxon>
        <taxon>Oculimacula</taxon>
    </lineage>
</organism>
<protein>
    <recommendedName>
        <fullName evidence="4">Ribosomal protein S18</fullName>
    </recommendedName>
</protein>
<dbReference type="Proteomes" id="UP001595075">
    <property type="component" value="Unassembled WGS sequence"/>
</dbReference>
<sequence length="130" mass="14827">MLKMGLRILPSAPWMAFHSFRSRSFIPNLIRNSITGRKGRHPNLLSFIPSTPPLLPIVFAHHFPNINKYPMLKGKQKRQNTKRYSTSLTGFRAPKYKKPKPTPSPMTCGALSSRKRPSGERKENVLRDSS</sequence>
<comment type="caution">
    <text evidence="2">The sequence shown here is derived from an EMBL/GenBank/DDBJ whole genome shotgun (WGS) entry which is preliminary data.</text>
</comment>
<gene>
    <name evidence="2" type="ORF">VTL71DRAFT_9148</name>
</gene>
<keyword evidence="3" id="KW-1185">Reference proteome</keyword>
<evidence type="ECO:0000313" key="3">
    <source>
        <dbReference type="Proteomes" id="UP001595075"/>
    </source>
</evidence>
<reference evidence="2 3" key="1">
    <citation type="journal article" date="2024" name="Commun. Biol.">
        <title>Comparative genomic analysis of thermophilic fungi reveals convergent evolutionary adaptations and gene losses.</title>
        <authorList>
            <person name="Steindorff A.S."/>
            <person name="Aguilar-Pontes M.V."/>
            <person name="Robinson A.J."/>
            <person name="Andreopoulos B."/>
            <person name="LaButti K."/>
            <person name="Kuo A."/>
            <person name="Mondo S."/>
            <person name="Riley R."/>
            <person name="Otillar R."/>
            <person name="Haridas S."/>
            <person name="Lipzen A."/>
            <person name="Grimwood J."/>
            <person name="Schmutz J."/>
            <person name="Clum A."/>
            <person name="Reid I.D."/>
            <person name="Moisan M.C."/>
            <person name="Butler G."/>
            <person name="Nguyen T.T.M."/>
            <person name="Dewar K."/>
            <person name="Conant G."/>
            <person name="Drula E."/>
            <person name="Henrissat B."/>
            <person name="Hansel C."/>
            <person name="Singer S."/>
            <person name="Hutchinson M.I."/>
            <person name="de Vries R.P."/>
            <person name="Natvig D.O."/>
            <person name="Powell A.J."/>
            <person name="Tsang A."/>
            <person name="Grigoriev I.V."/>
        </authorList>
    </citation>
    <scope>NUCLEOTIDE SEQUENCE [LARGE SCALE GENOMIC DNA]</scope>
    <source>
        <strain evidence="2 3">CBS 494.80</strain>
    </source>
</reference>